<organism evidence="1">
    <name type="scientific">hydrothermal vent metagenome</name>
    <dbReference type="NCBI Taxonomy" id="652676"/>
    <lineage>
        <taxon>unclassified sequences</taxon>
        <taxon>metagenomes</taxon>
        <taxon>ecological metagenomes</taxon>
    </lineage>
</organism>
<name>A0A160V8A8_9ZZZZ</name>
<dbReference type="EMBL" id="FAXA01000194">
    <property type="protein sequence ID" value="CUV02159.1"/>
    <property type="molecule type" value="Genomic_DNA"/>
</dbReference>
<dbReference type="AlphaFoldDB" id="A0A160V8A8"/>
<gene>
    <name evidence="1" type="ORF">MGWOODY_Clf848</name>
</gene>
<sequence>MFSDSIVFYPRDDSYECLRTILAVCGESMNSVIYGSSRMVRGAIAY</sequence>
<reference evidence="1" key="1">
    <citation type="submission" date="2015-10" db="EMBL/GenBank/DDBJ databases">
        <authorList>
            <person name="Gilbert D.G."/>
        </authorList>
    </citation>
    <scope>NUCLEOTIDE SEQUENCE</scope>
</reference>
<evidence type="ECO:0000313" key="1">
    <source>
        <dbReference type="EMBL" id="CUV02159.1"/>
    </source>
</evidence>
<proteinExistence type="predicted"/>
<accession>A0A160V8A8</accession>
<protein>
    <submittedName>
        <fullName evidence="1">Uncharacterized protein</fullName>
    </submittedName>
</protein>